<proteinExistence type="predicted"/>
<dbReference type="Pfam" id="PF11146">
    <property type="entry name" value="DUF2905"/>
    <property type="match status" value="1"/>
</dbReference>
<evidence type="ECO:0008006" key="4">
    <source>
        <dbReference type="Google" id="ProtNLM"/>
    </source>
</evidence>
<evidence type="ECO:0000256" key="1">
    <source>
        <dbReference type="SAM" id="Phobius"/>
    </source>
</evidence>
<keyword evidence="3" id="KW-1185">Reference proteome</keyword>
<organism evidence="2 3">
    <name type="scientific">Verminephrobacter eiseniae (strain EF01-2)</name>
    <dbReference type="NCBI Taxonomy" id="391735"/>
    <lineage>
        <taxon>Bacteria</taxon>
        <taxon>Pseudomonadati</taxon>
        <taxon>Pseudomonadota</taxon>
        <taxon>Betaproteobacteria</taxon>
        <taxon>Burkholderiales</taxon>
        <taxon>Comamonadaceae</taxon>
        <taxon>Verminephrobacter</taxon>
    </lineage>
</organism>
<accession>A1WHX0</accession>
<dbReference type="KEGG" id="vei:Veis_1467"/>
<keyword evidence="1" id="KW-0812">Transmembrane</keyword>
<dbReference type="InterPro" id="IPR021320">
    <property type="entry name" value="DUF2905"/>
</dbReference>
<dbReference type="eggNOG" id="ENOG5033CJ3">
    <property type="taxonomic scope" value="Bacteria"/>
</dbReference>
<dbReference type="AlphaFoldDB" id="A1WHX0"/>
<reference evidence="3" key="1">
    <citation type="submission" date="2006-12" db="EMBL/GenBank/DDBJ databases">
        <title>Complete sequence of chromosome 1 of Verminephrobacter eiseniae EF01-2.</title>
        <authorList>
            <person name="Copeland A."/>
            <person name="Lucas S."/>
            <person name="Lapidus A."/>
            <person name="Barry K."/>
            <person name="Detter J.C."/>
            <person name="Glavina del Rio T."/>
            <person name="Dalin E."/>
            <person name="Tice H."/>
            <person name="Pitluck S."/>
            <person name="Chertkov O."/>
            <person name="Brettin T."/>
            <person name="Bruce D."/>
            <person name="Han C."/>
            <person name="Tapia R."/>
            <person name="Gilna P."/>
            <person name="Schmutz J."/>
            <person name="Larimer F."/>
            <person name="Land M."/>
            <person name="Hauser L."/>
            <person name="Kyrpides N."/>
            <person name="Kim E."/>
            <person name="Stahl D."/>
            <person name="Richardson P."/>
        </authorList>
    </citation>
    <scope>NUCLEOTIDE SEQUENCE [LARGE SCALE GENOMIC DNA]</scope>
    <source>
        <strain evidence="3">EF01-2</strain>
    </source>
</reference>
<gene>
    <name evidence="2" type="ordered locus">Veis_1467</name>
</gene>
<keyword evidence="1" id="KW-1133">Transmembrane helix</keyword>
<feature type="transmembrane region" description="Helical" evidence="1">
    <location>
        <begin position="77"/>
        <end position="95"/>
    </location>
</feature>
<name>A1WHX0_VEREI</name>
<dbReference type="STRING" id="391735.Veis_1467"/>
<keyword evidence="1" id="KW-0472">Membrane</keyword>
<dbReference type="HOGENOM" id="CLU_2332827_0_0_4"/>
<feature type="transmembrane region" description="Helical" evidence="1">
    <location>
        <begin position="35"/>
        <end position="56"/>
    </location>
</feature>
<evidence type="ECO:0000313" key="3">
    <source>
        <dbReference type="Proteomes" id="UP000000374"/>
    </source>
</evidence>
<protein>
    <recommendedName>
        <fullName evidence="4">DUF2905 domain-containing protein</fullName>
    </recommendedName>
</protein>
<dbReference type="EMBL" id="CP000542">
    <property type="protein sequence ID" value="ABM57227.1"/>
    <property type="molecule type" value="Genomic_DNA"/>
</dbReference>
<sequence length="98" mass="10837">MLVAAGGGSGNPCGPPAHQRRPYLRARGVTYTGAMIRWLLVTFLALMLIGWLSPLLRRLGFGRLPGDLRFRWLGREWQIPLASTLLLSLLVGGLAKWL</sequence>
<dbReference type="Proteomes" id="UP000000374">
    <property type="component" value="Chromosome"/>
</dbReference>
<evidence type="ECO:0000313" key="2">
    <source>
        <dbReference type="EMBL" id="ABM57227.1"/>
    </source>
</evidence>